<protein>
    <submittedName>
        <fullName evidence="1">Uncharacterized protein</fullName>
    </submittedName>
</protein>
<dbReference type="Proteomes" id="UP000823775">
    <property type="component" value="Unassembled WGS sequence"/>
</dbReference>
<proteinExistence type="predicted"/>
<comment type="caution">
    <text evidence="1">The sequence shown here is derived from an EMBL/GenBank/DDBJ whole genome shotgun (WGS) entry which is preliminary data.</text>
</comment>
<reference evidence="1 2" key="1">
    <citation type="journal article" date="2021" name="BMC Genomics">
        <title>Datura genome reveals duplications of psychoactive alkaloid biosynthetic genes and high mutation rate following tissue culture.</title>
        <authorList>
            <person name="Rajewski A."/>
            <person name="Carter-House D."/>
            <person name="Stajich J."/>
            <person name="Litt A."/>
        </authorList>
    </citation>
    <scope>NUCLEOTIDE SEQUENCE [LARGE SCALE GENOMIC DNA]</scope>
    <source>
        <strain evidence="1">AR-01</strain>
    </source>
</reference>
<evidence type="ECO:0000313" key="1">
    <source>
        <dbReference type="EMBL" id="MCE0482304.1"/>
    </source>
</evidence>
<evidence type="ECO:0000313" key="2">
    <source>
        <dbReference type="Proteomes" id="UP000823775"/>
    </source>
</evidence>
<accession>A0ABS8VNC7</accession>
<keyword evidence="2" id="KW-1185">Reference proteome</keyword>
<sequence length="60" mass="6779">MAPKEKEVVVVDQRLKRGRPGKMGANEGRFSLEFPAIGDKIRELGTGYIFNELERCNLTL</sequence>
<dbReference type="EMBL" id="JACEIK010005855">
    <property type="protein sequence ID" value="MCE0482304.1"/>
    <property type="molecule type" value="Genomic_DNA"/>
</dbReference>
<feature type="non-terminal residue" evidence="1">
    <location>
        <position position="60"/>
    </location>
</feature>
<name>A0ABS8VNC7_DATST</name>
<organism evidence="1 2">
    <name type="scientific">Datura stramonium</name>
    <name type="common">Jimsonweed</name>
    <name type="synonym">Common thornapple</name>
    <dbReference type="NCBI Taxonomy" id="4076"/>
    <lineage>
        <taxon>Eukaryota</taxon>
        <taxon>Viridiplantae</taxon>
        <taxon>Streptophyta</taxon>
        <taxon>Embryophyta</taxon>
        <taxon>Tracheophyta</taxon>
        <taxon>Spermatophyta</taxon>
        <taxon>Magnoliopsida</taxon>
        <taxon>eudicotyledons</taxon>
        <taxon>Gunneridae</taxon>
        <taxon>Pentapetalae</taxon>
        <taxon>asterids</taxon>
        <taxon>lamiids</taxon>
        <taxon>Solanales</taxon>
        <taxon>Solanaceae</taxon>
        <taxon>Solanoideae</taxon>
        <taxon>Datureae</taxon>
        <taxon>Datura</taxon>
    </lineage>
</organism>
<gene>
    <name evidence="1" type="ORF">HAX54_040970</name>
</gene>